<dbReference type="InterPro" id="IPR025324">
    <property type="entry name" value="DUF4230"/>
</dbReference>
<feature type="transmembrane region" description="Helical" evidence="2">
    <location>
        <begin position="35"/>
        <end position="54"/>
    </location>
</feature>
<accession>A0ABW7C8B6</accession>
<keyword evidence="4" id="KW-1185">Reference proteome</keyword>
<reference evidence="4" key="1">
    <citation type="journal article" date="2024" name="Algal Res.">
        <title>Biochemical, toxicological and genomic investigation of a high-biomass producing Limnothrix strain isolated from Italian shallow drinking water reservoir.</title>
        <authorList>
            <person name="Simonazzi M."/>
            <person name="Shishido T.K."/>
            <person name="Delbaje E."/>
            <person name="Wahlsten M."/>
            <person name="Fewer D.P."/>
            <person name="Sivonen K."/>
            <person name="Pezzolesi L."/>
            <person name="Pistocchi R."/>
        </authorList>
    </citation>
    <scope>NUCLEOTIDE SEQUENCE [LARGE SCALE GENOMIC DNA]</scope>
    <source>
        <strain evidence="4">LRLZ20PSL1</strain>
    </source>
</reference>
<sequence length="291" mass="30622">MKVDQRPPSAQPTQAPQPIAPSRQPGLWRQLSNNFALMATGGLVAIVATSAAGIGNWGKGISDFVAAPFNTPQPPAKADVRSLTIDQIRGASELTTTVFSMEAIVPAQRDRVLGQFVVGSTKLLYIAYGEISAGIDFSKLKAEDVRQGTDGKLEIRLPAPEILNRKIDVGRSRVYDYDRGFLGLGPDSGPELMARAQEAALDRVTESACQRGLLNEANKRAVMVVSQMLAPTQAGLPKGAKPVTIIPQEPDPAACPIAKPINPPAINPPATNPPATDPNGAADQPAAPAQS</sequence>
<evidence type="ECO:0000256" key="2">
    <source>
        <dbReference type="SAM" id="Phobius"/>
    </source>
</evidence>
<feature type="region of interest" description="Disordered" evidence="1">
    <location>
        <begin position="1"/>
        <end position="25"/>
    </location>
</feature>
<feature type="region of interest" description="Disordered" evidence="1">
    <location>
        <begin position="251"/>
        <end position="291"/>
    </location>
</feature>
<protein>
    <submittedName>
        <fullName evidence="3">DUF4230 domain-containing protein</fullName>
    </submittedName>
</protein>
<dbReference type="Pfam" id="PF14014">
    <property type="entry name" value="DUF4230"/>
    <property type="match status" value="1"/>
</dbReference>
<dbReference type="EMBL" id="JAZAQF010000012">
    <property type="protein sequence ID" value="MFG3816395.1"/>
    <property type="molecule type" value="Genomic_DNA"/>
</dbReference>
<organism evidence="3 4">
    <name type="scientific">Limnothrix redekei LRLZ20PSL1</name>
    <dbReference type="NCBI Taxonomy" id="3112953"/>
    <lineage>
        <taxon>Bacteria</taxon>
        <taxon>Bacillati</taxon>
        <taxon>Cyanobacteriota</taxon>
        <taxon>Cyanophyceae</taxon>
        <taxon>Pseudanabaenales</taxon>
        <taxon>Pseudanabaenaceae</taxon>
        <taxon>Limnothrix</taxon>
    </lineage>
</organism>
<proteinExistence type="predicted"/>
<evidence type="ECO:0000313" key="4">
    <source>
        <dbReference type="Proteomes" id="UP001604335"/>
    </source>
</evidence>
<comment type="caution">
    <text evidence="3">The sequence shown here is derived from an EMBL/GenBank/DDBJ whole genome shotgun (WGS) entry which is preliminary data.</text>
</comment>
<gene>
    <name evidence="3" type="ORF">VPK24_02005</name>
</gene>
<evidence type="ECO:0000313" key="3">
    <source>
        <dbReference type="EMBL" id="MFG3816395.1"/>
    </source>
</evidence>
<evidence type="ECO:0000256" key="1">
    <source>
        <dbReference type="SAM" id="MobiDB-lite"/>
    </source>
</evidence>
<dbReference type="Proteomes" id="UP001604335">
    <property type="component" value="Unassembled WGS sequence"/>
</dbReference>
<name>A0ABW7C8B6_9CYAN</name>
<feature type="compositionally biased region" description="Low complexity" evidence="1">
    <location>
        <begin position="7"/>
        <end position="21"/>
    </location>
</feature>
<feature type="compositionally biased region" description="Pro residues" evidence="1">
    <location>
        <begin position="261"/>
        <end position="276"/>
    </location>
</feature>
<keyword evidence="2" id="KW-1133">Transmembrane helix</keyword>
<keyword evidence="2" id="KW-0472">Membrane</keyword>
<dbReference type="RefSeq" id="WP_393010263.1">
    <property type="nucleotide sequence ID" value="NZ_JAZAQF010000012.1"/>
</dbReference>
<keyword evidence="2" id="KW-0812">Transmembrane</keyword>